<keyword evidence="11" id="KW-0408">Iron</keyword>
<evidence type="ECO:0000256" key="12">
    <source>
        <dbReference type="PROSITE-ProRule" id="PRU00663"/>
    </source>
</evidence>
<dbReference type="GO" id="GO:0015979">
    <property type="term" value="P:photosynthesis"/>
    <property type="evidence" value="ECO:0007669"/>
    <property type="project" value="UniProtKB-KW"/>
</dbReference>
<keyword evidence="9" id="KW-0809">Transit peptide</keyword>
<keyword evidence="8" id="KW-0479">Metal-binding</keyword>
<protein>
    <recommendedName>
        <fullName evidence="3">heme oxygenase (biliverdin-producing)</fullName>
        <ecNumber evidence="3">1.14.14.18</ecNumber>
    </recommendedName>
</protein>
<dbReference type="PROSITE" id="PS51334">
    <property type="entry name" value="PRONE"/>
    <property type="match status" value="1"/>
</dbReference>
<keyword evidence="5" id="KW-0602">Photosynthesis</keyword>
<dbReference type="GO" id="GO:0005085">
    <property type="term" value="F:guanyl-nucleotide exchange factor activity"/>
    <property type="evidence" value="ECO:0007669"/>
    <property type="project" value="UniProtKB-UniRule"/>
</dbReference>
<evidence type="ECO:0000256" key="7">
    <source>
        <dbReference type="ARBA" id="ARBA00022640"/>
    </source>
</evidence>
<dbReference type="GO" id="GO:0006788">
    <property type="term" value="P:heme oxidation"/>
    <property type="evidence" value="ECO:0007669"/>
    <property type="project" value="InterPro"/>
</dbReference>
<reference evidence="15" key="1">
    <citation type="journal article" date="2004" name="Genome Res.">
        <title>Close split of sorghum and maize genome progenitors.</title>
        <authorList>
            <person name="Swigonova Z."/>
            <person name="Lai J."/>
            <person name="Ma J."/>
            <person name="Ramakrishna W."/>
            <person name="Llaca V."/>
            <person name="Bennetzen J.L."/>
            <person name="Messing J."/>
        </authorList>
    </citation>
    <scope>NUCLEOTIDE SEQUENCE</scope>
</reference>
<dbReference type="EC" id="1.14.14.18" evidence="3"/>
<feature type="compositionally biased region" description="Basic and acidic residues" evidence="13">
    <location>
        <begin position="94"/>
        <end position="109"/>
    </location>
</feature>
<evidence type="ECO:0000256" key="9">
    <source>
        <dbReference type="ARBA" id="ARBA00022946"/>
    </source>
</evidence>
<keyword evidence="12" id="KW-0344">Guanine-nucleotide releasing factor</keyword>
<sequence length="389" mass="45314">MDEREAQPRHLHELSDVSRVAERFQSADSQFFHRLSVECSQKERQRKVSWGGAMERQHSPSSLEIGMVSSSHEKPNRSQRIRNKSSQFEDPSEQEPRKIYINDPNRTNDRYEFTGNEIRTSNPIEELCKKLIQREILESFRDPEFWYVEQGIAAPDCDGSASFRMAFHRRDEKWWLPVPRVPPGGLHNKTRKQLQHKRDCANQILKAAMAINSNTLAEMEVPEPYLDSLPKTSLDMSKIQYNKVFLSLIWFSQYSIHNQITDAEFRNTRLERSEALKNDLEWFRQQGHTIPKPSAPGTTYTSLLEDLSEEDPQAFICHFYNVYFAHTAGGRMIGKKGFREDSKDLEFYKWEGNLSQLLQNVRNKLNQVASVGARAMPRNINCEPPMDFI</sequence>
<dbReference type="Pfam" id="PF03759">
    <property type="entry name" value="PRONE"/>
    <property type="match status" value="1"/>
</dbReference>
<evidence type="ECO:0000256" key="4">
    <source>
        <dbReference type="ARBA" id="ARBA00022528"/>
    </source>
</evidence>
<dbReference type="CDD" id="cd19165">
    <property type="entry name" value="HemeO"/>
    <property type="match status" value="1"/>
</dbReference>
<dbReference type="GO" id="GO:0009507">
    <property type="term" value="C:chloroplast"/>
    <property type="evidence" value="ECO:0007669"/>
    <property type="project" value="UniProtKB-SubCell"/>
</dbReference>
<evidence type="ECO:0000256" key="2">
    <source>
        <dbReference type="ARBA" id="ARBA00006134"/>
    </source>
</evidence>
<comment type="similarity">
    <text evidence="2">Belongs to the heme oxygenase family.</text>
</comment>
<evidence type="ECO:0000313" key="15">
    <source>
        <dbReference type="EMBL" id="AAT08016.1"/>
    </source>
</evidence>
<feature type="region of interest" description="Disordered" evidence="13">
    <location>
        <begin position="45"/>
        <end position="109"/>
    </location>
</feature>
<dbReference type="AlphaFoldDB" id="Q6QP47"/>
<evidence type="ECO:0000256" key="10">
    <source>
        <dbReference type="ARBA" id="ARBA00023002"/>
    </source>
</evidence>
<evidence type="ECO:0000256" key="1">
    <source>
        <dbReference type="ARBA" id="ARBA00004229"/>
    </source>
</evidence>
<dbReference type="FunFam" id="1.20.910.10:FF:000028">
    <property type="entry name" value="Rop guanine nucleotide exchange factor 7"/>
    <property type="match status" value="1"/>
</dbReference>
<dbReference type="GO" id="GO:0004392">
    <property type="term" value="F:heme oxygenase (decyclizing) activity"/>
    <property type="evidence" value="ECO:0007669"/>
    <property type="project" value="UniProtKB-EC"/>
</dbReference>
<dbReference type="InterPro" id="IPR002051">
    <property type="entry name" value="Haem_Oase"/>
</dbReference>
<dbReference type="Pfam" id="PF01126">
    <property type="entry name" value="Heme_oxygenase"/>
    <property type="match status" value="1"/>
</dbReference>
<reference evidence="15" key="2">
    <citation type="journal article" date="2004" name="Genome Res.">
        <title>Gene loss and movement in the maize genome.</title>
        <authorList>
            <person name="Lai J."/>
            <person name="Ma J."/>
            <person name="Swigonova Z."/>
            <person name="Ramakrishna W."/>
            <person name="Linton E."/>
            <person name="Llaca V."/>
            <person name="Tanyolac B."/>
            <person name="Park Y.J."/>
            <person name="Jeong O.Y."/>
            <person name="Bennetzen J.L."/>
            <person name="Messing J."/>
        </authorList>
    </citation>
    <scope>NUCLEOTIDE SEQUENCE</scope>
</reference>
<feature type="domain" description="PRONE" evidence="14">
    <location>
        <begin position="1"/>
        <end position="389"/>
    </location>
</feature>
<gene>
    <name evidence="15" type="ORF">Z576C20.3</name>
</gene>
<reference evidence="15" key="4">
    <citation type="submission" date="2004-01" db="EMBL/GenBank/DDBJ databases">
        <authorList>
            <person name="Ma J."/>
            <person name="Ramakrishna W."/>
            <person name="Bennetzen J.L."/>
        </authorList>
    </citation>
    <scope>NUCLEOTIDE SEQUENCE</scope>
</reference>
<dbReference type="InterPro" id="IPR016053">
    <property type="entry name" value="Haem_Oase-like"/>
</dbReference>
<evidence type="ECO:0000256" key="13">
    <source>
        <dbReference type="SAM" id="MobiDB-lite"/>
    </source>
</evidence>
<name>Q6QP47_MAIZE</name>
<keyword evidence="10" id="KW-0560">Oxidoreductase</keyword>
<dbReference type="InterPro" id="IPR016084">
    <property type="entry name" value="Haem_Oase-like_multi-hlx"/>
</dbReference>
<evidence type="ECO:0000259" key="14">
    <source>
        <dbReference type="PROSITE" id="PS51334"/>
    </source>
</evidence>
<evidence type="ECO:0000256" key="5">
    <source>
        <dbReference type="ARBA" id="ARBA00022531"/>
    </source>
</evidence>
<dbReference type="InterPro" id="IPR016951">
    <property type="entry name" value="Haem_Oase_decyc_pln"/>
</dbReference>
<organism evidence="15">
    <name type="scientific">Zea mays</name>
    <name type="common">Maize</name>
    <dbReference type="NCBI Taxonomy" id="4577"/>
    <lineage>
        <taxon>Eukaryota</taxon>
        <taxon>Viridiplantae</taxon>
        <taxon>Streptophyta</taxon>
        <taxon>Embryophyta</taxon>
        <taxon>Tracheophyta</taxon>
        <taxon>Spermatophyta</taxon>
        <taxon>Magnoliopsida</taxon>
        <taxon>Liliopsida</taxon>
        <taxon>Poales</taxon>
        <taxon>Poaceae</taxon>
        <taxon>PACMAD clade</taxon>
        <taxon>Panicoideae</taxon>
        <taxon>Andropogonodae</taxon>
        <taxon>Andropogoneae</taxon>
        <taxon>Tripsacinae</taxon>
        <taxon>Zea</taxon>
    </lineage>
</organism>
<evidence type="ECO:0000256" key="8">
    <source>
        <dbReference type="ARBA" id="ARBA00022723"/>
    </source>
</evidence>
<evidence type="ECO:0000256" key="3">
    <source>
        <dbReference type="ARBA" id="ARBA00012360"/>
    </source>
</evidence>
<keyword evidence="6" id="KW-0349">Heme</keyword>
<dbReference type="SUPFAM" id="SSF48613">
    <property type="entry name" value="Heme oxygenase-like"/>
    <property type="match status" value="1"/>
</dbReference>
<dbReference type="InterPro" id="IPR005512">
    <property type="entry name" value="PRONE_dom"/>
</dbReference>
<proteinExistence type="inferred from homology"/>
<keyword evidence="7" id="KW-0934">Plastid</keyword>
<dbReference type="ExpressionAtlas" id="Q6QP47">
    <property type="expression patterns" value="baseline and differential"/>
</dbReference>
<dbReference type="EMBL" id="AY530952">
    <property type="protein sequence ID" value="AAT08016.1"/>
    <property type="molecule type" value="Genomic_DNA"/>
</dbReference>
<comment type="subcellular location">
    <subcellularLocation>
        <location evidence="1">Plastid</location>
        <location evidence="1">Chloroplast</location>
    </subcellularLocation>
</comment>
<reference evidence="15" key="3">
    <citation type="submission" date="2004-01" db="EMBL/GenBank/DDBJ databases">
        <title>Extensive shuffling of gene order in genomes of the grass family.</title>
        <authorList>
            <person name="Lai J."/>
            <person name="Swigonova Z."/>
            <person name="Ma J."/>
            <person name="Ramakrishna W."/>
            <person name="Bennetzen J.L."/>
            <person name="Messing J."/>
        </authorList>
    </citation>
    <scope>NUCLEOTIDE SEQUENCE</scope>
</reference>
<evidence type="ECO:0000256" key="6">
    <source>
        <dbReference type="ARBA" id="ARBA00022617"/>
    </source>
</evidence>
<accession>Q6QP47</accession>
<dbReference type="Gene3D" id="1.20.910.10">
    <property type="entry name" value="Heme oxygenase-like"/>
    <property type="match status" value="1"/>
</dbReference>
<dbReference type="PANTHER" id="PTHR35703:SF2">
    <property type="entry name" value="HEME OXYGENASE 1, CHLOROPLASTIC-RELATED"/>
    <property type="match status" value="1"/>
</dbReference>
<evidence type="ECO:0000256" key="11">
    <source>
        <dbReference type="ARBA" id="ARBA00023004"/>
    </source>
</evidence>
<keyword evidence="4" id="KW-0150">Chloroplast</keyword>
<dbReference type="PANTHER" id="PTHR35703">
    <property type="entry name" value="HEME OXYGENASE 1, CHLOROPLASTIC-RELATED"/>
    <property type="match status" value="1"/>
</dbReference>
<dbReference type="GO" id="GO:0046872">
    <property type="term" value="F:metal ion binding"/>
    <property type="evidence" value="ECO:0007669"/>
    <property type="project" value="UniProtKB-KW"/>
</dbReference>
<dbReference type="Gene3D" id="1.20.58.2010">
    <property type="entry name" value="PRONE domain, subdomain 1"/>
    <property type="match status" value="1"/>
</dbReference>